<dbReference type="InterPro" id="IPR001638">
    <property type="entry name" value="Solute-binding_3/MltF_N"/>
</dbReference>
<dbReference type="EMBL" id="CP115965">
    <property type="protein sequence ID" value="WZX00023.1"/>
    <property type="molecule type" value="Genomic_DNA"/>
</dbReference>
<evidence type="ECO:0000256" key="5">
    <source>
        <dbReference type="SAM" id="SignalP"/>
    </source>
</evidence>
<comment type="similarity">
    <text evidence="2 4">Belongs to the bacterial solute-binding protein 3 family.</text>
</comment>
<evidence type="ECO:0000256" key="4">
    <source>
        <dbReference type="RuleBase" id="RU003744"/>
    </source>
</evidence>
<name>A0ABZ3CEQ3_9ACTN</name>
<evidence type="ECO:0000256" key="3">
    <source>
        <dbReference type="ARBA" id="ARBA00022729"/>
    </source>
</evidence>
<dbReference type="Pfam" id="PF00497">
    <property type="entry name" value="SBP_bac_3"/>
    <property type="match status" value="1"/>
</dbReference>
<proteinExistence type="inferred from homology"/>
<gene>
    <name evidence="7" type="ORF">PCC79_07510</name>
</gene>
<organism evidence="7 8">
    <name type="scientific">Propioniciclava soli</name>
    <dbReference type="NCBI Taxonomy" id="2775081"/>
    <lineage>
        <taxon>Bacteria</taxon>
        <taxon>Bacillati</taxon>
        <taxon>Actinomycetota</taxon>
        <taxon>Actinomycetes</taxon>
        <taxon>Propionibacteriales</taxon>
        <taxon>Propionibacteriaceae</taxon>
        <taxon>Propioniciclava</taxon>
    </lineage>
</organism>
<dbReference type="Proteomes" id="UP001434337">
    <property type="component" value="Chromosome"/>
</dbReference>
<evidence type="ECO:0000256" key="2">
    <source>
        <dbReference type="ARBA" id="ARBA00010333"/>
    </source>
</evidence>
<dbReference type="PANTHER" id="PTHR35936:SF17">
    <property type="entry name" value="ARGININE-BINDING EXTRACELLULAR PROTEIN ARTP"/>
    <property type="match status" value="1"/>
</dbReference>
<feature type="signal peptide" evidence="5">
    <location>
        <begin position="1"/>
        <end position="27"/>
    </location>
</feature>
<accession>A0ABZ3CEQ3</accession>
<sequence>MNNHRRRTRLAAALVAGTAALSLTACANYASAPTTTAAGGATETAGADAGVQLVSPGHLTVCTHLSYKPFEFTEGNEVVGFDMDLMDLVAEELGVTREVIDIDFGQITSGAVFTAQRCDVGAAAITINDERAAATGFSEGYFSATQALLVSADSSVTGLEDLRGQVVGAQTDTTGKSYVEEHAAEFGYEVRIFEDMPTSANAVLAGTVAAAVNDNGVFYDFARENPTTKVATEFQTGEDYGFNYALDNEALGEVIDQVLTEAREDGRFNDIYRSWFGVDAPAS</sequence>
<feature type="chain" id="PRO_5047314885" evidence="5">
    <location>
        <begin position="28"/>
        <end position="283"/>
    </location>
</feature>
<dbReference type="PROSITE" id="PS01039">
    <property type="entry name" value="SBP_BACTERIAL_3"/>
    <property type="match status" value="1"/>
</dbReference>
<dbReference type="PROSITE" id="PS51257">
    <property type="entry name" value="PROKAR_LIPOPROTEIN"/>
    <property type="match status" value="1"/>
</dbReference>
<dbReference type="SMART" id="SM00062">
    <property type="entry name" value="PBPb"/>
    <property type="match status" value="1"/>
</dbReference>
<feature type="domain" description="Solute-binding protein family 3/N-terminal" evidence="6">
    <location>
        <begin position="58"/>
        <end position="279"/>
    </location>
</feature>
<evidence type="ECO:0000313" key="8">
    <source>
        <dbReference type="Proteomes" id="UP001434337"/>
    </source>
</evidence>
<protein>
    <submittedName>
        <fullName evidence="7">Transporter substrate-binding domain-containing protein</fullName>
    </submittedName>
</protein>
<keyword evidence="8" id="KW-1185">Reference proteome</keyword>
<dbReference type="RefSeq" id="WP_232548070.1">
    <property type="nucleotide sequence ID" value="NZ_CP115965.1"/>
</dbReference>
<dbReference type="SUPFAM" id="SSF53850">
    <property type="entry name" value="Periplasmic binding protein-like II"/>
    <property type="match status" value="1"/>
</dbReference>
<dbReference type="Gene3D" id="3.40.190.10">
    <property type="entry name" value="Periplasmic binding protein-like II"/>
    <property type="match status" value="2"/>
</dbReference>
<dbReference type="PANTHER" id="PTHR35936">
    <property type="entry name" value="MEMBRANE-BOUND LYTIC MUREIN TRANSGLYCOSYLASE F"/>
    <property type="match status" value="1"/>
</dbReference>
<dbReference type="InterPro" id="IPR018313">
    <property type="entry name" value="SBP_3_CS"/>
</dbReference>
<keyword evidence="3 5" id="KW-0732">Signal</keyword>
<evidence type="ECO:0000313" key="7">
    <source>
        <dbReference type="EMBL" id="WZX00023.1"/>
    </source>
</evidence>
<evidence type="ECO:0000256" key="1">
    <source>
        <dbReference type="ARBA" id="ARBA00004196"/>
    </source>
</evidence>
<comment type="subcellular location">
    <subcellularLocation>
        <location evidence="1">Cell envelope</location>
    </subcellularLocation>
</comment>
<evidence type="ECO:0000259" key="6">
    <source>
        <dbReference type="SMART" id="SM00062"/>
    </source>
</evidence>
<reference evidence="7 8" key="1">
    <citation type="journal article" date="2023" name="Environ Microbiome">
        <title>A coral-associated actinobacterium mitigates coral bleaching under heat stress.</title>
        <authorList>
            <person name="Li J."/>
            <person name="Zou Y."/>
            <person name="Li Q."/>
            <person name="Zhang J."/>
            <person name="Bourne D.G."/>
            <person name="Lyu Y."/>
            <person name="Liu C."/>
            <person name="Zhang S."/>
        </authorList>
    </citation>
    <scope>NUCLEOTIDE SEQUENCE [LARGE SCALE GENOMIC DNA]</scope>
    <source>
        <strain evidence="7 8">SCSIO 13291</strain>
    </source>
</reference>